<dbReference type="Proteomes" id="UP000822688">
    <property type="component" value="Chromosome 5"/>
</dbReference>
<reference evidence="2" key="1">
    <citation type="submission" date="2020-06" db="EMBL/GenBank/DDBJ databases">
        <title>WGS assembly of Ceratodon purpureus strain R40.</title>
        <authorList>
            <person name="Carey S.B."/>
            <person name="Jenkins J."/>
            <person name="Shu S."/>
            <person name="Lovell J.T."/>
            <person name="Sreedasyam A."/>
            <person name="Maumus F."/>
            <person name="Tiley G.P."/>
            <person name="Fernandez-Pozo N."/>
            <person name="Barry K."/>
            <person name="Chen C."/>
            <person name="Wang M."/>
            <person name="Lipzen A."/>
            <person name="Daum C."/>
            <person name="Saski C.A."/>
            <person name="Payton A.C."/>
            <person name="Mcbreen J.C."/>
            <person name="Conrad R.E."/>
            <person name="Kollar L.M."/>
            <person name="Olsson S."/>
            <person name="Huttunen S."/>
            <person name="Landis J.B."/>
            <person name="Wickett N.J."/>
            <person name="Johnson M.G."/>
            <person name="Rensing S.A."/>
            <person name="Grimwood J."/>
            <person name="Schmutz J."/>
            <person name="Mcdaniel S.F."/>
        </authorList>
    </citation>
    <scope>NUCLEOTIDE SEQUENCE</scope>
    <source>
        <strain evidence="2">R40</strain>
    </source>
</reference>
<proteinExistence type="predicted"/>
<keyword evidence="3" id="KW-1185">Reference proteome</keyword>
<feature type="region of interest" description="Disordered" evidence="1">
    <location>
        <begin position="26"/>
        <end position="52"/>
    </location>
</feature>
<evidence type="ECO:0000256" key="1">
    <source>
        <dbReference type="SAM" id="MobiDB-lite"/>
    </source>
</evidence>
<dbReference type="EMBL" id="CM026425">
    <property type="protein sequence ID" value="KAG0577984.1"/>
    <property type="molecule type" value="Genomic_DNA"/>
</dbReference>
<comment type="caution">
    <text evidence="2">The sequence shown here is derived from an EMBL/GenBank/DDBJ whole genome shotgun (WGS) entry which is preliminary data.</text>
</comment>
<accession>A0A8T0I3E0</accession>
<sequence>MSEVELARRRSLALVARGDARLGYGGPACGTSGFTEPGDEWPSWRTKPQDPCHEMRIPSSLYSNVKKRGIQGLMAPSMLRIENNPGYKTKELELASARLATL</sequence>
<protein>
    <submittedName>
        <fullName evidence="2">Uncharacterized protein</fullName>
    </submittedName>
</protein>
<dbReference type="AlphaFoldDB" id="A0A8T0I3E0"/>
<name>A0A8T0I3E0_CERPU</name>
<gene>
    <name evidence="2" type="ORF">KC19_5G196300</name>
</gene>
<organism evidence="2 3">
    <name type="scientific">Ceratodon purpureus</name>
    <name type="common">Fire moss</name>
    <name type="synonym">Dicranum purpureum</name>
    <dbReference type="NCBI Taxonomy" id="3225"/>
    <lineage>
        <taxon>Eukaryota</taxon>
        <taxon>Viridiplantae</taxon>
        <taxon>Streptophyta</taxon>
        <taxon>Embryophyta</taxon>
        <taxon>Bryophyta</taxon>
        <taxon>Bryophytina</taxon>
        <taxon>Bryopsida</taxon>
        <taxon>Dicranidae</taxon>
        <taxon>Pseudoditrichales</taxon>
        <taxon>Ditrichaceae</taxon>
        <taxon>Ceratodon</taxon>
    </lineage>
</organism>
<evidence type="ECO:0000313" key="3">
    <source>
        <dbReference type="Proteomes" id="UP000822688"/>
    </source>
</evidence>
<evidence type="ECO:0000313" key="2">
    <source>
        <dbReference type="EMBL" id="KAG0577984.1"/>
    </source>
</evidence>